<gene>
    <name evidence="8" type="ORF">jhhlp_006676</name>
</gene>
<keyword evidence="4 6" id="KW-0472">Membrane</keyword>
<protein>
    <recommendedName>
        <fullName evidence="7">Rhodopsin domain-containing protein</fullName>
    </recommendedName>
</protein>
<evidence type="ECO:0000256" key="1">
    <source>
        <dbReference type="ARBA" id="ARBA00004141"/>
    </source>
</evidence>
<comment type="subcellular location">
    <subcellularLocation>
        <location evidence="1">Membrane</location>
        <topology evidence="1">Multi-pass membrane protein</topology>
    </subcellularLocation>
</comment>
<feature type="transmembrane region" description="Helical" evidence="6">
    <location>
        <begin position="26"/>
        <end position="46"/>
    </location>
</feature>
<evidence type="ECO:0000256" key="2">
    <source>
        <dbReference type="ARBA" id="ARBA00022692"/>
    </source>
</evidence>
<feature type="transmembrane region" description="Helical" evidence="6">
    <location>
        <begin position="66"/>
        <end position="93"/>
    </location>
</feature>
<dbReference type="STRING" id="41688.A0A2N3N6M7"/>
<dbReference type="AlphaFoldDB" id="A0A2N3N6M7"/>
<evidence type="ECO:0000256" key="3">
    <source>
        <dbReference type="ARBA" id="ARBA00022989"/>
    </source>
</evidence>
<dbReference type="InParanoid" id="A0A2N3N6M7"/>
<feature type="transmembrane region" description="Helical" evidence="6">
    <location>
        <begin position="105"/>
        <end position="132"/>
    </location>
</feature>
<evidence type="ECO:0000313" key="9">
    <source>
        <dbReference type="Proteomes" id="UP000233524"/>
    </source>
</evidence>
<dbReference type="EMBL" id="NLAX01000701">
    <property type="protein sequence ID" value="PKS08064.1"/>
    <property type="molecule type" value="Genomic_DNA"/>
</dbReference>
<sequence length="313" mass="34811">MPVVDSESPPPVDPATQPHDSLRNNIIACSVVCWAIAGTFVGLRFYTRTRIVRVLSWSDWLILGGVSAWFAILFYNISLLFVKASFLTLYLRIFSYQKAQLACKIILGLVVFSGIWTIVISATACIPLKAFWDLSVTGAYCHSTDFWWANTSLHVATDFLIWLVPLPQIWGMRMPRVQKITLIMLFSFGFLVAFISIIRVIYLVDLHKTADPDFSWVGARFGFLSLVELNAAIVAACLVTLKPLAHKLWPALFQIDETAGFAGESPPTIGTRGVVLHNRNHSIEVTGKEELQTWVMSKTDVENSVSLAGSRGS</sequence>
<feature type="transmembrane region" description="Helical" evidence="6">
    <location>
        <begin position="182"/>
        <end position="202"/>
    </location>
</feature>
<dbReference type="OrthoDB" id="3648173at2759"/>
<organism evidence="8 9">
    <name type="scientific">Lomentospora prolificans</name>
    <dbReference type="NCBI Taxonomy" id="41688"/>
    <lineage>
        <taxon>Eukaryota</taxon>
        <taxon>Fungi</taxon>
        <taxon>Dikarya</taxon>
        <taxon>Ascomycota</taxon>
        <taxon>Pezizomycotina</taxon>
        <taxon>Sordariomycetes</taxon>
        <taxon>Hypocreomycetidae</taxon>
        <taxon>Microascales</taxon>
        <taxon>Microascaceae</taxon>
        <taxon>Lomentospora</taxon>
    </lineage>
</organism>
<dbReference type="GO" id="GO:0016020">
    <property type="term" value="C:membrane"/>
    <property type="evidence" value="ECO:0007669"/>
    <property type="project" value="UniProtKB-SubCell"/>
</dbReference>
<evidence type="ECO:0000259" key="7">
    <source>
        <dbReference type="Pfam" id="PF20684"/>
    </source>
</evidence>
<dbReference type="PANTHER" id="PTHR33048:SF47">
    <property type="entry name" value="INTEGRAL MEMBRANE PROTEIN-RELATED"/>
    <property type="match status" value="1"/>
</dbReference>
<keyword evidence="2 6" id="KW-0812">Transmembrane</keyword>
<dbReference type="InterPro" id="IPR052337">
    <property type="entry name" value="SAT4-like"/>
</dbReference>
<dbReference type="InterPro" id="IPR049326">
    <property type="entry name" value="Rhodopsin_dom_fungi"/>
</dbReference>
<comment type="caution">
    <text evidence="8">The sequence shown here is derived from an EMBL/GenBank/DDBJ whole genome shotgun (WGS) entry which is preliminary data.</text>
</comment>
<dbReference type="PANTHER" id="PTHR33048">
    <property type="entry name" value="PTH11-LIKE INTEGRAL MEMBRANE PROTEIN (AFU_ORTHOLOGUE AFUA_5G11245)"/>
    <property type="match status" value="1"/>
</dbReference>
<name>A0A2N3N6M7_9PEZI</name>
<keyword evidence="9" id="KW-1185">Reference proteome</keyword>
<reference evidence="8 9" key="1">
    <citation type="journal article" date="2017" name="G3 (Bethesda)">
        <title>First Draft Genome Sequence of the Pathogenic Fungus Lomentospora prolificans (Formerly Scedosporium prolificans).</title>
        <authorList>
            <person name="Luo R."/>
            <person name="Zimin A."/>
            <person name="Workman R."/>
            <person name="Fan Y."/>
            <person name="Pertea G."/>
            <person name="Grossman N."/>
            <person name="Wear M.P."/>
            <person name="Jia B."/>
            <person name="Miller H."/>
            <person name="Casadevall A."/>
            <person name="Timp W."/>
            <person name="Zhang S.X."/>
            <person name="Salzberg S.L."/>
        </authorList>
    </citation>
    <scope>NUCLEOTIDE SEQUENCE [LARGE SCALE GENOMIC DNA]</scope>
    <source>
        <strain evidence="8 9">JHH-5317</strain>
    </source>
</reference>
<evidence type="ECO:0000256" key="6">
    <source>
        <dbReference type="SAM" id="Phobius"/>
    </source>
</evidence>
<evidence type="ECO:0000256" key="4">
    <source>
        <dbReference type="ARBA" id="ARBA00023136"/>
    </source>
</evidence>
<dbReference type="Pfam" id="PF20684">
    <property type="entry name" value="Fung_rhodopsin"/>
    <property type="match status" value="1"/>
</dbReference>
<keyword evidence="3 6" id="KW-1133">Transmembrane helix</keyword>
<feature type="transmembrane region" description="Helical" evidence="6">
    <location>
        <begin position="222"/>
        <end position="241"/>
    </location>
</feature>
<evidence type="ECO:0000313" key="8">
    <source>
        <dbReference type="EMBL" id="PKS08064.1"/>
    </source>
</evidence>
<comment type="similarity">
    <text evidence="5">Belongs to the SAT4 family.</text>
</comment>
<evidence type="ECO:0000256" key="5">
    <source>
        <dbReference type="ARBA" id="ARBA00038359"/>
    </source>
</evidence>
<feature type="domain" description="Rhodopsin" evidence="7">
    <location>
        <begin position="68"/>
        <end position="246"/>
    </location>
</feature>
<dbReference type="VEuPathDB" id="FungiDB:jhhlp_006676"/>
<dbReference type="Proteomes" id="UP000233524">
    <property type="component" value="Unassembled WGS sequence"/>
</dbReference>
<accession>A0A2N3N6M7</accession>
<proteinExistence type="inferred from homology"/>